<organism evidence="8 9">
    <name type="scientific">Streptomyces tuirus</name>
    <dbReference type="NCBI Taxonomy" id="68278"/>
    <lineage>
        <taxon>Bacteria</taxon>
        <taxon>Bacillati</taxon>
        <taxon>Actinomycetota</taxon>
        <taxon>Actinomycetes</taxon>
        <taxon>Kitasatosporales</taxon>
        <taxon>Streptomycetaceae</taxon>
        <taxon>Streptomyces</taxon>
    </lineage>
</organism>
<keyword evidence="2 5" id="KW-0479">Metal-binding</keyword>
<evidence type="ECO:0000256" key="5">
    <source>
        <dbReference type="RuleBase" id="RU361277"/>
    </source>
</evidence>
<dbReference type="SUPFAM" id="SSF51735">
    <property type="entry name" value="NAD(P)-binding Rossmann-fold domains"/>
    <property type="match status" value="1"/>
</dbReference>
<dbReference type="Gene3D" id="3.40.50.720">
    <property type="entry name" value="NAD(P)-binding Rossmann-like Domain"/>
    <property type="match status" value="1"/>
</dbReference>
<comment type="cofactor">
    <cofactor evidence="1 5">
        <name>Zn(2+)</name>
        <dbReference type="ChEBI" id="CHEBI:29105"/>
    </cofactor>
</comment>
<dbReference type="AlphaFoldDB" id="A0A941FLP4"/>
<feature type="domain" description="Alcohol dehydrogenase-like N-terminal" evidence="7">
    <location>
        <begin position="27"/>
        <end position="131"/>
    </location>
</feature>
<feature type="domain" description="Alcohol dehydrogenase-like C-terminal" evidence="6">
    <location>
        <begin position="182"/>
        <end position="306"/>
    </location>
</feature>
<dbReference type="InterPro" id="IPR013149">
    <property type="entry name" value="ADH-like_C"/>
</dbReference>
<dbReference type="PANTHER" id="PTHR42813:SF2">
    <property type="entry name" value="DEHYDROGENASE, ZINC-CONTAINING, PUTATIVE (AFU_ORTHOLOGUE AFUA_2G02810)-RELATED"/>
    <property type="match status" value="1"/>
</dbReference>
<dbReference type="Pfam" id="PF00107">
    <property type="entry name" value="ADH_zinc_N"/>
    <property type="match status" value="1"/>
</dbReference>
<gene>
    <name evidence="8" type="ORF">KEF29_32640</name>
</gene>
<proteinExistence type="inferred from homology"/>
<dbReference type="GO" id="GO:0008270">
    <property type="term" value="F:zinc ion binding"/>
    <property type="evidence" value="ECO:0007669"/>
    <property type="project" value="InterPro"/>
</dbReference>
<dbReference type="InterPro" id="IPR011032">
    <property type="entry name" value="GroES-like_sf"/>
</dbReference>
<evidence type="ECO:0000256" key="1">
    <source>
        <dbReference type="ARBA" id="ARBA00001947"/>
    </source>
</evidence>
<evidence type="ECO:0000256" key="3">
    <source>
        <dbReference type="ARBA" id="ARBA00022833"/>
    </source>
</evidence>
<evidence type="ECO:0000256" key="4">
    <source>
        <dbReference type="ARBA" id="ARBA00023002"/>
    </source>
</evidence>
<protein>
    <submittedName>
        <fullName evidence="8">Alcohol dehydrogenase catalytic domain-containing protein</fullName>
    </submittedName>
</protein>
<dbReference type="InterPro" id="IPR036291">
    <property type="entry name" value="NAD(P)-bd_dom_sf"/>
</dbReference>
<evidence type="ECO:0000313" key="9">
    <source>
        <dbReference type="Proteomes" id="UP000682308"/>
    </source>
</evidence>
<evidence type="ECO:0000313" key="8">
    <source>
        <dbReference type="EMBL" id="MBR8642532.1"/>
    </source>
</evidence>
<dbReference type="GO" id="GO:0016491">
    <property type="term" value="F:oxidoreductase activity"/>
    <property type="evidence" value="ECO:0007669"/>
    <property type="project" value="UniProtKB-KW"/>
</dbReference>
<comment type="caution">
    <text evidence="8">The sequence shown here is derived from an EMBL/GenBank/DDBJ whole genome shotgun (WGS) entry which is preliminary data.</text>
</comment>
<accession>A0A941FLP4</accession>
<dbReference type="Pfam" id="PF08240">
    <property type="entry name" value="ADH_N"/>
    <property type="match status" value="1"/>
</dbReference>
<dbReference type="Proteomes" id="UP000682308">
    <property type="component" value="Unassembled WGS sequence"/>
</dbReference>
<dbReference type="Gene3D" id="3.90.180.10">
    <property type="entry name" value="Medium-chain alcohol dehydrogenases, catalytic domain"/>
    <property type="match status" value="1"/>
</dbReference>
<keyword evidence="4" id="KW-0560">Oxidoreductase</keyword>
<dbReference type="InterPro" id="IPR013154">
    <property type="entry name" value="ADH-like_N"/>
</dbReference>
<reference evidence="8 9" key="1">
    <citation type="submission" date="2021-04" db="EMBL/GenBank/DDBJ databases">
        <title>Characterization of the biosynthetic gene cluster of new lipopeptides with antitumor activity in the genome of the marine Streptomyces PHM034.</title>
        <authorList>
            <person name="Ceniceros A."/>
            <person name="Canedo L."/>
            <person name="Mendez C."/>
            <person name="Olano C."/>
            <person name="Schleissner C."/>
            <person name="Cuevas C."/>
            <person name="De La Calle F."/>
            <person name="Salas J.A."/>
        </authorList>
    </citation>
    <scope>NUCLEOTIDE SEQUENCE [LARGE SCALE GENOMIC DNA]</scope>
    <source>
        <strain evidence="8 9">PHM034</strain>
    </source>
</reference>
<name>A0A941FLP4_9ACTN</name>
<keyword evidence="9" id="KW-1185">Reference proteome</keyword>
<dbReference type="PROSITE" id="PS00059">
    <property type="entry name" value="ADH_ZINC"/>
    <property type="match status" value="1"/>
</dbReference>
<dbReference type="PANTHER" id="PTHR42813">
    <property type="entry name" value="ZINC-TYPE ALCOHOL DEHYDROGENASE-LIKE"/>
    <property type="match status" value="1"/>
</dbReference>
<sequence length="347" mass="35551">MTDARRGVPGPRKVGLAEVPDPVVEKPTDAVVRIVAAGVCGSDLWQYRGLEPLPTGARMGHEFIGVVAAAGPEVRSVQPGDCVVSPFSYSDGECSACREGLFVSCAEGGVWGDPGTPGGAQAEAIRVPFADATLVRLPVSGITGPDIRRFLPLADVLPTGHHAASLAAVGAGTGVVVIGDGPVAACACLAARRLGAERVLVLGHHPSRLAVSRAVGAETAAVRSLEEAVEAVRGFFGGLADVSLECVGTQDAVDTALACVRDGGVLSYVGWPTAGVAIPLRSTFDRNISVRGGLAPARRYLPELLADVAAGVLDPSPVIDAELSLEAAGDAYSVMDRRDVLKVCLRP</sequence>
<dbReference type="EMBL" id="JAGTPG010000002">
    <property type="protein sequence ID" value="MBR8642532.1"/>
    <property type="molecule type" value="Genomic_DNA"/>
</dbReference>
<evidence type="ECO:0000259" key="6">
    <source>
        <dbReference type="Pfam" id="PF00107"/>
    </source>
</evidence>
<comment type="similarity">
    <text evidence="5">Belongs to the zinc-containing alcohol dehydrogenase family.</text>
</comment>
<keyword evidence="3 5" id="KW-0862">Zinc</keyword>
<dbReference type="SUPFAM" id="SSF50129">
    <property type="entry name" value="GroES-like"/>
    <property type="match status" value="1"/>
</dbReference>
<evidence type="ECO:0000256" key="2">
    <source>
        <dbReference type="ARBA" id="ARBA00022723"/>
    </source>
</evidence>
<dbReference type="InterPro" id="IPR002328">
    <property type="entry name" value="ADH_Zn_CS"/>
</dbReference>
<evidence type="ECO:0000259" key="7">
    <source>
        <dbReference type="Pfam" id="PF08240"/>
    </source>
</evidence>